<evidence type="ECO:0000256" key="1">
    <source>
        <dbReference type="SAM" id="MobiDB-lite"/>
    </source>
</evidence>
<keyword evidence="3" id="KW-0808">Transferase</keyword>
<dbReference type="GO" id="GO:0016301">
    <property type="term" value="F:kinase activity"/>
    <property type="evidence" value="ECO:0007669"/>
    <property type="project" value="UniProtKB-KW"/>
</dbReference>
<keyword evidence="4" id="KW-1185">Reference proteome</keyword>
<dbReference type="GO" id="GO:0070063">
    <property type="term" value="F:RNA polymerase binding"/>
    <property type="evidence" value="ECO:0007669"/>
    <property type="project" value="InterPro"/>
</dbReference>
<accession>A0A9X0QW49</accession>
<dbReference type="GO" id="GO:0006354">
    <property type="term" value="P:DNA-templated transcription elongation"/>
    <property type="evidence" value="ECO:0007669"/>
    <property type="project" value="TreeGrafter"/>
</dbReference>
<protein>
    <submittedName>
        <fullName evidence="3">Nucleoside diphosphate kinase regulator</fullName>
    </submittedName>
</protein>
<dbReference type="InterPro" id="IPR001437">
    <property type="entry name" value="Tscrpt_elong_fac_GreA/B_C"/>
</dbReference>
<dbReference type="NCBIfam" id="NF004396">
    <property type="entry name" value="PRK05753.1"/>
    <property type="match status" value="1"/>
</dbReference>
<feature type="domain" description="Transcription elongation factor GreA/GreB C-terminal" evidence="2">
    <location>
        <begin position="221"/>
        <end position="295"/>
    </location>
</feature>
<dbReference type="InterPro" id="IPR036953">
    <property type="entry name" value="GreA/GreB_C_sf"/>
</dbReference>
<dbReference type="SUPFAM" id="SSF54534">
    <property type="entry name" value="FKBP-like"/>
    <property type="match status" value="2"/>
</dbReference>
<feature type="domain" description="Transcription elongation factor GreA/GreB C-terminal" evidence="2">
    <location>
        <begin position="78"/>
        <end position="139"/>
    </location>
</feature>
<dbReference type="AlphaFoldDB" id="A0A9X0QW49"/>
<dbReference type="GO" id="GO:0003677">
    <property type="term" value="F:DNA binding"/>
    <property type="evidence" value="ECO:0007669"/>
    <property type="project" value="InterPro"/>
</dbReference>
<name>A0A9X0QW49_9PROT</name>
<feature type="compositionally biased region" description="Low complexity" evidence="1">
    <location>
        <begin position="13"/>
        <end position="27"/>
    </location>
</feature>
<evidence type="ECO:0000259" key="2">
    <source>
        <dbReference type="Pfam" id="PF01272"/>
    </source>
</evidence>
<keyword evidence="3" id="KW-0418">Kinase</keyword>
<evidence type="ECO:0000313" key="4">
    <source>
        <dbReference type="Proteomes" id="UP000600101"/>
    </source>
</evidence>
<gene>
    <name evidence="3" type="primary">rnk</name>
    <name evidence="3" type="ORF">H7965_06600</name>
</gene>
<dbReference type="GO" id="GO:0032784">
    <property type="term" value="P:regulation of DNA-templated transcription elongation"/>
    <property type="evidence" value="ECO:0007669"/>
    <property type="project" value="InterPro"/>
</dbReference>
<evidence type="ECO:0000313" key="3">
    <source>
        <dbReference type="EMBL" id="MBC4014990.1"/>
    </source>
</evidence>
<proteinExistence type="predicted"/>
<reference evidence="3" key="1">
    <citation type="submission" date="2020-08" db="EMBL/GenBank/DDBJ databases">
        <authorList>
            <person name="Hu Y."/>
            <person name="Nguyen S.V."/>
            <person name="Li F."/>
            <person name="Fanning S."/>
        </authorList>
    </citation>
    <scope>NUCLEOTIDE SEQUENCE</scope>
    <source>
        <strain evidence="3">SYSU D8009</strain>
    </source>
</reference>
<sequence>MSITDPHTELPRDLPAPSDVLPAPDPDAVPVLGPRDYSRLKALAHSAPRSGTLGEGALAEWLSRCRVVPQDDLSPAVAVLGARVTFAAEGEAWQSRILVLPEEHAADDRTLSVLTPQGMALLGAEAGQWVEATGPDGRAQALRLLLVDQHPAAVFSTEQRNAPMTDGREAALRPPLLMSDEGYAHLVALAEVSQRKNPLVARLLLEEADRAELVPEGELPAAVVTLGSQVEFSDSATGATRQVQLVLPGGADLAEGRISVLSLVGAGLIGLSAGQAIDWPTQDGRLRRLSVLQVQPPPDVDGRKAGALVS</sequence>
<dbReference type="PANTHER" id="PTHR30437">
    <property type="entry name" value="TRANSCRIPTION ELONGATION FACTOR GREA"/>
    <property type="match status" value="1"/>
</dbReference>
<comment type="caution">
    <text evidence="3">The sequence shown here is derived from an EMBL/GenBank/DDBJ whole genome shotgun (WGS) entry which is preliminary data.</text>
</comment>
<dbReference type="Gene3D" id="3.10.50.30">
    <property type="entry name" value="Transcription elongation factor, GreA/GreB, C-terminal domain"/>
    <property type="match status" value="2"/>
</dbReference>
<dbReference type="EMBL" id="JACOMF010000005">
    <property type="protein sequence ID" value="MBC4014990.1"/>
    <property type="molecule type" value="Genomic_DNA"/>
</dbReference>
<dbReference type="Pfam" id="PF01272">
    <property type="entry name" value="GreA_GreB"/>
    <property type="match status" value="2"/>
</dbReference>
<organism evidence="3 4">
    <name type="scientific">Siccirubricoccus deserti</name>
    <dbReference type="NCBI Taxonomy" id="2013562"/>
    <lineage>
        <taxon>Bacteria</taxon>
        <taxon>Pseudomonadati</taxon>
        <taxon>Pseudomonadota</taxon>
        <taxon>Alphaproteobacteria</taxon>
        <taxon>Acetobacterales</taxon>
        <taxon>Roseomonadaceae</taxon>
        <taxon>Siccirubricoccus</taxon>
    </lineage>
</organism>
<feature type="region of interest" description="Disordered" evidence="1">
    <location>
        <begin position="1"/>
        <end position="27"/>
    </location>
</feature>
<dbReference type="RefSeq" id="WP_186769759.1">
    <property type="nucleotide sequence ID" value="NZ_JACOMF010000005.1"/>
</dbReference>
<dbReference type="InterPro" id="IPR023459">
    <property type="entry name" value="Tscrpt_elong_fac_GreA/B_fam"/>
</dbReference>
<feature type="compositionally biased region" description="Basic and acidic residues" evidence="1">
    <location>
        <begin position="1"/>
        <end position="12"/>
    </location>
</feature>
<dbReference type="PANTHER" id="PTHR30437:SF5">
    <property type="entry name" value="REGULATOR OF NUCLEOSIDE DIPHOSPHATE KINASE"/>
    <property type="match status" value="1"/>
</dbReference>
<dbReference type="Proteomes" id="UP000600101">
    <property type="component" value="Unassembled WGS sequence"/>
</dbReference>